<gene>
    <name evidence="2" type="ORF">EDC22_11134</name>
</gene>
<evidence type="ECO:0000256" key="1">
    <source>
        <dbReference type="SAM" id="MobiDB-lite"/>
    </source>
</evidence>
<dbReference type="AlphaFoldDB" id="A0A4R3M077"/>
<comment type="caution">
    <text evidence="2">The sequence shown here is derived from an EMBL/GenBank/DDBJ whole genome shotgun (WGS) entry which is preliminary data.</text>
</comment>
<accession>A0A4R3M077</accession>
<protein>
    <recommendedName>
        <fullName evidence="4">Class I SAM-dependent methyltransferase</fullName>
    </recommendedName>
</protein>
<evidence type="ECO:0000313" key="3">
    <source>
        <dbReference type="Proteomes" id="UP000295678"/>
    </source>
</evidence>
<dbReference type="InterPro" id="IPR029063">
    <property type="entry name" value="SAM-dependent_MTases_sf"/>
</dbReference>
<evidence type="ECO:0008006" key="4">
    <source>
        <dbReference type="Google" id="ProtNLM"/>
    </source>
</evidence>
<feature type="compositionally biased region" description="Basic and acidic residues" evidence="1">
    <location>
        <begin position="1"/>
        <end position="10"/>
    </location>
</feature>
<dbReference type="Gene3D" id="3.40.50.150">
    <property type="entry name" value="Vaccinia Virus protein VP39"/>
    <property type="match status" value="1"/>
</dbReference>
<reference evidence="2 3" key="1">
    <citation type="submission" date="2019-03" db="EMBL/GenBank/DDBJ databases">
        <title>Genomic Encyclopedia of Type Strains, Phase IV (KMG-IV): sequencing the most valuable type-strain genomes for metagenomic binning, comparative biology and taxonomic classification.</title>
        <authorList>
            <person name="Goeker M."/>
        </authorList>
    </citation>
    <scope>NUCLEOTIDE SEQUENCE [LARGE SCALE GENOMIC DNA]</scope>
    <source>
        <strain evidence="2 3">DSM 19345</strain>
    </source>
</reference>
<name>A0A4R3M077_9HYPH</name>
<dbReference type="CDD" id="cd02440">
    <property type="entry name" value="AdoMet_MTases"/>
    <property type="match status" value="1"/>
</dbReference>
<dbReference type="EMBL" id="SMAK01000011">
    <property type="protein sequence ID" value="TCT06451.1"/>
    <property type="molecule type" value="Genomic_DNA"/>
</dbReference>
<dbReference type="SUPFAM" id="SSF53335">
    <property type="entry name" value="S-adenosyl-L-methionine-dependent methyltransferases"/>
    <property type="match status" value="1"/>
</dbReference>
<organism evidence="2 3">
    <name type="scientific">Tepidamorphus gemmatus</name>
    <dbReference type="NCBI Taxonomy" id="747076"/>
    <lineage>
        <taxon>Bacteria</taxon>
        <taxon>Pseudomonadati</taxon>
        <taxon>Pseudomonadota</taxon>
        <taxon>Alphaproteobacteria</taxon>
        <taxon>Hyphomicrobiales</taxon>
        <taxon>Tepidamorphaceae</taxon>
        <taxon>Tepidamorphus</taxon>
    </lineage>
</organism>
<dbReference type="Proteomes" id="UP000295678">
    <property type="component" value="Unassembled WGS sequence"/>
</dbReference>
<feature type="region of interest" description="Disordered" evidence="1">
    <location>
        <begin position="1"/>
        <end position="26"/>
    </location>
</feature>
<keyword evidence="3" id="KW-1185">Reference proteome</keyword>
<evidence type="ECO:0000313" key="2">
    <source>
        <dbReference type="EMBL" id="TCT06451.1"/>
    </source>
</evidence>
<sequence length="249" mass="27810">MPGGQKRRESSPQSPAHRARHPGPFPIAPPLSPYRALLRSVHRWLPDPVGRLERVSTATDVALDGQIVAGPNLRHAQPYRPSPRPLVRRLIRALPGPLDQTTFVDIGSGRGRVVFEAAALPFARVVGIEFAEALHEDAMLNLRHWPRARMRCRKVDFIWADALDAPLPSGDLAVYMFDPFDERTTLRMAARLAEHGRTARVSVVLVGMRDLTVFRESSAFAELPLPRALSVWVALFSPYSVRMFEAVPH</sequence>
<proteinExistence type="predicted"/>